<evidence type="ECO:0000256" key="1">
    <source>
        <dbReference type="SAM" id="SignalP"/>
    </source>
</evidence>
<evidence type="ECO:0000313" key="2">
    <source>
        <dbReference type="EMBL" id="KAE8924543.1"/>
    </source>
</evidence>
<dbReference type="Proteomes" id="UP000441208">
    <property type="component" value="Unassembled WGS sequence"/>
</dbReference>
<protein>
    <submittedName>
        <fullName evidence="6">Uncharacterized protein</fullName>
    </submittedName>
</protein>
<dbReference type="EMBL" id="QXGA01002527">
    <property type="protein sequence ID" value="KAE9096130.1"/>
    <property type="molecule type" value="Genomic_DNA"/>
</dbReference>
<evidence type="ECO:0000313" key="5">
    <source>
        <dbReference type="EMBL" id="KAE9096130.1"/>
    </source>
</evidence>
<reference evidence="11 12" key="1">
    <citation type="submission" date="2018-08" db="EMBL/GenBank/DDBJ databases">
        <title>Genomic investigation of the strawberry pathogen Phytophthora fragariae indicates pathogenicity is determined by transcriptional variation in three key races.</title>
        <authorList>
            <person name="Adams T.M."/>
            <person name="Armitage A.D."/>
            <person name="Sobczyk M.K."/>
            <person name="Bates H.J."/>
            <person name="Dunwell J.M."/>
            <person name="Nellist C.F."/>
            <person name="Harrison R.J."/>
        </authorList>
    </citation>
    <scope>NUCLEOTIDE SEQUENCE [LARGE SCALE GENOMIC DNA]</scope>
    <source>
        <strain evidence="9 13">A4</strain>
        <strain evidence="7 14">BC-1</strain>
        <strain evidence="8 18">BC-23</strain>
        <strain evidence="6 12">NOV-27</strain>
        <strain evidence="5 15">NOV-5</strain>
        <strain evidence="4 16">NOV-71</strain>
        <strain evidence="10 19">NOV-77</strain>
        <strain evidence="2 11">NOV-9</strain>
        <strain evidence="3 17">SCRP245</strain>
    </source>
</reference>
<dbReference type="EMBL" id="QXGF01002472">
    <property type="protein sequence ID" value="KAE8924543.1"/>
    <property type="molecule type" value="Genomic_DNA"/>
</dbReference>
<keyword evidence="1" id="KW-0732">Signal</keyword>
<evidence type="ECO:0000313" key="14">
    <source>
        <dbReference type="Proteomes" id="UP000440367"/>
    </source>
</evidence>
<sequence>MRPRTFWRVLHAVNFRSLTAAGPMTVVIAKRRDRSTSAQRVPTSVAALMWSSTQW</sequence>
<evidence type="ECO:0000313" key="15">
    <source>
        <dbReference type="Proteomes" id="UP000440732"/>
    </source>
</evidence>
<dbReference type="EMBL" id="QXGC01001265">
    <property type="protein sequence ID" value="KAE9206985.1"/>
    <property type="molecule type" value="Genomic_DNA"/>
</dbReference>
<keyword evidence="12" id="KW-1185">Reference proteome</keyword>
<evidence type="ECO:0000313" key="4">
    <source>
        <dbReference type="EMBL" id="KAE9095835.1"/>
    </source>
</evidence>
<evidence type="ECO:0000313" key="9">
    <source>
        <dbReference type="EMBL" id="KAE9278313.1"/>
    </source>
</evidence>
<dbReference type="Proteomes" id="UP000440732">
    <property type="component" value="Unassembled WGS sequence"/>
</dbReference>
<dbReference type="EMBL" id="QXGD01002100">
    <property type="protein sequence ID" value="KAE9193667.1"/>
    <property type="molecule type" value="Genomic_DNA"/>
</dbReference>
<dbReference type="EMBL" id="QXFZ01001154">
    <property type="protein sequence ID" value="KAE9095835.1"/>
    <property type="molecule type" value="Genomic_DNA"/>
</dbReference>
<gene>
    <name evidence="9" type="ORF">PF001_g25218</name>
    <name evidence="7" type="ORF">PF002_g23837</name>
    <name evidence="8" type="ORF">PF004_g17154</name>
    <name evidence="6" type="ORF">PF005_g26106</name>
    <name evidence="5" type="ORF">PF006_g23848</name>
    <name evidence="4" type="ORF">PF007_g17240</name>
    <name evidence="10" type="ORF">PF008_g17975</name>
    <name evidence="2" type="ORF">PF009_g25223</name>
    <name evidence="3" type="ORF">PF011_g25255</name>
</gene>
<evidence type="ECO:0000313" key="17">
    <source>
        <dbReference type="Proteomes" id="UP000460718"/>
    </source>
</evidence>
<evidence type="ECO:0000313" key="11">
    <source>
        <dbReference type="Proteomes" id="UP000429523"/>
    </source>
</evidence>
<comment type="caution">
    <text evidence="6">The sequence shown here is derived from an EMBL/GenBank/DDBJ whole genome shotgun (WGS) entry which is preliminary data.</text>
</comment>
<evidence type="ECO:0000313" key="16">
    <source>
        <dbReference type="Proteomes" id="UP000441208"/>
    </source>
</evidence>
<dbReference type="Proteomes" id="UP000476176">
    <property type="component" value="Unassembled WGS sequence"/>
</dbReference>
<accession>A0A6A3VXW4</accession>
<evidence type="ECO:0000313" key="19">
    <source>
        <dbReference type="Proteomes" id="UP000486351"/>
    </source>
</evidence>
<dbReference type="AlphaFoldDB" id="A0A6A3VXW4"/>
<dbReference type="Proteomes" id="UP000429523">
    <property type="component" value="Unassembled WGS sequence"/>
</dbReference>
<evidence type="ECO:0000313" key="8">
    <source>
        <dbReference type="EMBL" id="KAE9206985.1"/>
    </source>
</evidence>
<dbReference type="Proteomes" id="UP000437068">
    <property type="component" value="Unassembled WGS sequence"/>
</dbReference>
<feature type="signal peptide" evidence="1">
    <location>
        <begin position="1"/>
        <end position="21"/>
    </location>
</feature>
<proteinExistence type="predicted"/>
<evidence type="ECO:0000313" key="7">
    <source>
        <dbReference type="EMBL" id="KAE9193667.1"/>
    </source>
</evidence>
<evidence type="ECO:0000313" key="10">
    <source>
        <dbReference type="EMBL" id="KAE9320736.1"/>
    </source>
</evidence>
<evidence type="ECO:0000313" key="18">
    <source>
        <dbReference type="Proteomes" id="UP000476176"/>
    </source>
</evidence>
<evidence type="ECO:0000313" key="13">
    <source>
        <dbReference type="Proteomes" id="UP000437068"/>
    </source>
</evidence>
<evidence type="ECO:0000313" key="6">
    <source>
        <dbReference type="EMBL" id="KAE9173840.1"/>
    </source>
</evidence>
<dbReference type="Proteomes" id="UP000460718">
    <property type="component" value="Unassembled WGS sequence"/>
</dbReference>
<name>A0A6A3VXW4_9STRA</name>
<dbReference type="Proteomes" id="UP000433483">
    <property type="component" value="Unassembled WGS sequence"/>
</dbReference>
<evidence type="ECO:0000313" key="3">
    <source>
        <dbReference type="EMBL" id="KAE8973435.1"/>
    </source>
</evidence>
<dbReference type="Proteomes" id="UP000440367">
    <property type="component" value="Unassembled WGS sequence"/>
</dbReference>
<dbReference type="EMBL" id="QXFW01003042">
    <property type="protein sequence ID" value="KAE8973435.1"/>
    <property type="molecule type" value="Genomic_DNA"/>
</dbReference>
<feature type="chain" id="PRO_5036380755" evidence="1">
    <location>
        <begin position="22"/>
        <end position="55"/>
    </location>
</feature>
<dbReference type="EMBL" id="QXFY01001333">
    <property type="protein sequence ID" value="KAE9320736.1"/>
    <property type="molecule type" value="Genomic_DNA"/>
</dbReference>
<dbReference type="EMBL" id="QXGE01002914">
    <property type="protein sequence ID" value="KAE9278313.1"/>
    <property type="molecule type" value="Genomic_DNA"/>
</dbReference>
<dbReference type="Proteomes" id="UP000486351">
    <property type="component" value="Unassembled WGS sequence"/>
</dbReference>
<dbReference type="EMBL" id="QXGB01002948">
    <property type="protein sequence ID" value="KAE9173840.1"/>
    <property type="molecule type" value="Genomic_DNA"/>
</dbReference>
<evidence type="ECO:0000313" key="12">
    <source>
        <dbReference type="Proteomes" id="UP000433483"/>
    </source>
</evidence>
<organism evidence="6 12">
    <name type="scientific">Phytophthora fragariae</name>
    <dbReference type="NCBI Taxonomy" id="53985"/>
    <lineage>
        <taxon>Eukaryota</taxon>
        <taxon>Sar</taxon>
        <taxon>Stramenopiles</taxon>
        <taxon>Oomycota</taxon>
        <taxon>Peronosporomycetes</taxon>
        <taxon>Peronosporales</taxon>
        <taxon>Peronosporaceae</taxon>
        <taxon>Phytophthora</taxon>
    </lineage>
</organism>